<name>A0ABY9TBS0_BREBE</name>
<keyword evidence="4" id="KW-0282">Flagellum</keyword>
<dbReference type="GO" id="GO:0016787">
    <property type="term" value="F:hydrolase activity"/>
    <property type="evidence" value="ECO:0007669"/>
    <property type="project" value="UniProtKB-KW"/>
</dbReference>
<evidence type="ECO:0000256" key="2">
    <source>
        <dbReference type="ARBA" id="ARBA00022729"/>
    </source>
</evidence>
<dbReference type="RefSeq" id="WP_310773981.1">
    <property type="nucleotide sequence ID" value="NZ_CP134050.1"/>
</dbReference>
<dbReference type="Pfam" id="PF01522">
    <property type="entry name" value="Polysacc_deac_1"/>
    <property type="match status" value="1"/>
</dbReference>
<proteinExistence type="predicted"/>
<protein>
    <submittedName>
        <fullName evidence="4">Polysaccharide deacetylase family protein</fullName>
        <ecNumber evidence="4">3.-.-.-</ecNumber>
    </submittedName>
</protein>
<dbReference type="InterPro" id="IPR002509">
    <property type="entry name" value="NODB_dom"/>
</dbReference>
<dbReference type="EC" id="3.-.-.-" evidence="4"/>
<reference evidence="4 5" key="1">
    <citation type="submission" date="2023-09" db="EMBL/GenBank/DDBJ databases">
        <title>Complete Genome and Methylome dissection of Bacillus brevis NEB573 original source of BbsI restriction endonuclease.</title>
        <authorList>
            <person name="Fomenkov A."/>
            <person name="Roberts R.D."/>
        </authorList>
    </citation>
    <scope>NUCLEOTIDE SEQUENCE [LARGE SCALE GENOMIC DNA]</scope>
    <source>
        <strain evidence="4 5">NEB573</strain>
    </source>
</reference>
<keyword evidence="4" id="KW-0378">Hydrolase</keyword>
<evidence type="ECO:0000313" key="4">
    <source>
        <dbReference type="EMBL" id="WNC17574.1"/>
    </source>
</evidence>
<dbReference type="Gene3D" id="3.20.20.370">
    <property type="entry name" value="Glycoside hydrolase/deacetylase"/>
    <property type="match status" value="1"/>
</dbReference>
<keyword evidence="2" id="KW-0732">Signal</keyword>
<gene>
    <name evidence="4" type="ORF">RGB73_15100</name>
</gene>
<comment type="subcellular location">
    <subcellularLocation>
        <location evidence="1">Secreted</location>
    </subcellularLocation>
</comment>
<dbReference type="EMBL" id="CP134050">
    <property type="protein sequence ID" value="WNC17574.1"/>
    <property type="molecule type" value="Genomic_DNA"/>
</dbReference>
<organism evidence="4 5">
    <name type="scientific">Brevibacillus brevis</name>
    <name type="common">Bacillus brevis</name>
    <dbReference type="NCBI Taxonomy" id="1393"/>
    <lineage>
        <taxon>Bacteria</taxon>
        <taxon>Bacillati</taxon>
        <taxon>Bacillota</taxon>
        <taxon>Bacilli</taxon>
        <taxon>Bacillales</taxon>
        <taxon>Paenibacillaceae</taxon>
        <taxon>Brevibacillus</taxon>
    </lineage>
</organism>
<dbReference type="InterPro" id="IPR011330">
    <property type="entry name" value="Glyco_hydro/deAcase_b/a-brl"/>
</dbReference>
<dbReference type="PROSITE" id="PS51677">
    <property type="entry name" value="NODB"/>
    <property type="match status" value="1"/>
</dbReference>
<evidence type="ECO:0000259" key="3">
    <source>
        <dbReference type="PROSITE" id="PS51677"/>
    </source>
</evidence>
<feature type="domain" description="NodB homology" evidence="3">
    <location>
        <begin position="89"/>
        <end position="242"/>
    </location>
</feature>
<dbReference type="CDD" id="cd10918">
    <property type="entry name" value="CE4_NodB_like_5s_6s"/>
    <property type="match status" value="1"/>
</dbReference>
<dbReference type="Proteomes" id="UP001256827">
    <property type="component" value="Chromosome"/>
</dbReference>
<sequence length="242" mass="27959">MTKMRRLPLFAWIFLPITLMVSFVSPASGASPVPVLEYHSIQDNQKDPYCVAPAKFEEELRSILRMGYHPITATELLQMWTKHQAAVPKPILLTFDDGYEDNYTHLYPILKKYHVKATIFLATSFIGRPNFLTWDEIKQMQQSGIVDFESHTVHHPNLLKEKTDEVKAEFEQSRKVLEAHLHKPVRVLAYPFGNHKTYMYPMLKKAGYQMAFDSDPGLASEKQGMFALHRIETTTDRFFPIG</sequence>
<dbReference type="InterPro" id="IPR051398">
    <property type="entry name" value="Polysacch_Deacetylase"/>
</dbReference>
<accession>A0ABY9TBS0</accession>
<dbReference type="PANTHER" id="PTHR34216">
    <property type="match status" value="1"/>
</dbReference>
<evidence type="ECO:0000313" key="5">
    <source>
        <dbReference type="Proteomes" id="UP001256827"/>
    </source>
</evidence>
<keyword evidence="5" id="KW-1185">Reference proteome</keyword>
<dbReference type="SUPFAM" id="SSF88713">
    <property type="entry name" value="Glycoside hydrolase/deacetylase"/>
    <property type="match status" value="1"/>
</dbReference>
<dbReference type="PANTHER" id="PTHR34216:SF3">
    <property type="entry name" value="POLY-BETA-1,6-N-ACETYL-D-GLUCOSAMINE N-DEACETYLASE"/>
    <property type="match status" value="1"/>
</dbReference>
<keyword evidence="4" id="KW-0969">Cilium</keyword>
<evidence type="ECO:0000256" key="1">
    <source>
        <dbReference type="ARBA" id="ARBA00004613"/>
    </source>
</evidence>
<keyword evidence="4" id="KW-0966">Cell projection</keyword>